<evidence type="ECO:0000313" key="2">
    <source>
        <dbReference type="Proteomes" id="UP000237000"/>
    </source>
</evidence>
<sequence length="149" mass="17473">MLQLTFPSETQWHQQRGFDAPTRTRHEGFGAWTLRAYLSEPEKKEKKKKEMTTGMATGLRSCPSDWKPFSWSSYCSCWRRPFLGFPPLVPRTAGDLRTRDLGSRKRKRLGRRCSGGRHCRLWKHRTGGALGIVRKEEERPWKKGKGRRR</sequence>
<dbReference type="EMBL" id="JXTC01001349">
    <property type="protein sequence ID" value="PON31472.1"/>
    <property type="molecule type" value="Genomic_DNA"/>
</dbReference>
<accession>A0A2P5A4M0</accession>
<gene>
    <name evidence="1" type="ORF">TorRG33x02_357720</name>
</gene>
<proteinExistence type="predicted"/>
<evidence type="ECO:0000313" key="1">
    <source>
        <dbReference type="EMBL" id="PON31472.1"/>
    </source>
</evidence>
<reference evidence="2" key="1">
    <citation type="submission" date="2016-06" db="EMBL/GenBank/DDBJ databases">
        <title>Parallel loss of symbiosis genes in relatives of nitrogen-fixing non-legume Parasponia.</title>
        <authorList>
            <person name="Van Velzen R."/>
            <person name="Holmer R."/>
            <person name="Bu F."/>
            <person name="Rutten L."/>
            <person name="Van Zeijl A."/>
            <person name="Liu W."/>
            <person name="Santuari L."/>
            <person name="Cao Q."/>
            <person name="Sharma T."/>
            <person name="Shen D."/>
            <person name="Roswanjaya Y."/>
            <person name="Wardhani T."/>
            <person name="Kalhor M.S."/>
            <person name="Jansen J."/>
            <person name="Van den Hoogen J."/>
            <person name="Gungor B."/>
            <person name="Hartog M."/>
            <person name="Hontelez J."/>
            <person name="Verver J."/>
            <person name="Yang W.-C."/>
            <person name="Schijlen E."/>
            <person name="Repin R."/>
            <person name="Schilthuizen M."/>
            <person name="Schranz E."/>
            <person name="Heidstra R."/>
            <person name="Miyata K."/>
            <person name="Fedorova E."/>
            <person name="Kohlen W."/>
            <person name="Bisseling T."/>
            <person name="Smit S."/>
            <person name="Geurts R."/>
        </authorList>
    </citation>
    <scope>NUCLEOTIDE SEQUENCE [LARGE SCALE GENOMIC DNA]</scope>
    <source>
        <strain evidence="2">cv. RG33-2</strain>
    </source>
</reference>
<protein>
    <submittedName>
        <fullName evidence="1">Uncharacterized protein</fullName>
    </submittedName>
</protein>
<dbReference type="InParanoid" id="A0A2P5A4M0"/>
<organism evidence="1 2">
    <name type="scientific">Trema orientale</name>
    <name type="common">Charcoal tree</name>
    <name type="synonym">Celtis orientalis</name>
    <dbReference type="NCBI Taxonomy" id="63057"/>
    <lineage>
        <taxon>Eukaryota</taxon>
        <taxon>Viridiplantae</taxon>
        <taxon>Streptophyta</taxon>
        <taxon>Embryophyta</taxon>
        <taxon>Tracheophyta</taxon>
        <taxon>Spermatophyta</taxon>
        <taxon>Magnoliopsida</taxon>
        <taxon>eudicotyledons</taxon>
        <taxon>Gunneridae</taxon>
        <taxon>Pentapetalae</taxon>
        <taxon>rosids</taxon>
        <taxon>fabids</taxon>
        <taxon>Rosales</taxon>
        <taxon>Cannabaceae</taxon>
        <taxon>Trema</taxon>
    </lineage>
</organism>
<name>A0A2P5A4M0_TREOI</name>
<comment type="caution">
    <text evidence="1">The sequence shown here is derived from an EMBL/GenBank/DDBJ whole genome shotgun (WGS) entry which is preliminary data.</text>
</comment>
<dbReference type="AlphaFoldDB" id="A0A2P5A4M0"/>
<feature type="non-terminal residue" evidence="1">
    <location>
        <position position="149"/>
    </location>
</feature>
<dbReference type="Proteomes" id="UP000237000">
    <property type="component" value="Unassembled WGS sequence"/>
</dbReference>
<keyword evidence="2" id="KW-1185">Reference proteome</keyword>